<reference evidence="2" key="1">
    <citation type="journal article" date="2014" name="Int. J. Syst. Evol. Microbiol.">
        <title>Complete genome of a new Firmicutes species belonging to the dominant human colonic microbiota ('Ruminococcus bicirculans') reveals two chromosomes and a selective capacity to utilize plant glucans.</title>
        <authorList>
            <consortium name="NISC Comparative Sequencing Program"/>
            <person name="Wegmann U."/>
            <person name="Louis P."/>
            <person name="Goesmann A."/>
            <person name="Henrissat B."/>
            <person name="Duncan S.H."/>
            <person name="Flint H.J."/>
        </authorList>
    </citation>
    <scope>NUCLEOTIDE SEQUENCE</scope>
    <source>
        <strain evidence="2">CGMCC 1.12707</strain>
    </source>
</reference>
<sequence length="312" mass="35640">MKNSSILQKPLDTKFNYLSHLNDITNGINLKEKTVIITGGCKGRGLEVAKTLAQLEANVIVTTPNLEQAKMNLIDFPNIQIEEVDLTNLKNIEAFSDDFLQTDSSLDLLINNEEISLYNYYKDDYGDELHLSHNYLGHFHLTLRLWTVLKESVGARIINLSSYQHKFSMFNFSDPNYHYKDFNDVEAYAQSKTAMNLFTIALDELGKKHNIRSFAVNPYILVDRNNIELSPKKVIVEEFLTIIWCATNSMLDNIGGLYCENVNIAPLDLDDTLNNYNTFSTGVKRYSLDQVTAQKLWQLSEELTGISLEIDF</sequence>
<proteinExistence type="predicted"/>
<dbReference type="GO" id="GO:0016491">
    <property type="term" value="F:oxidoreductase activity"/>
    <property type="evidence" value="ECO:0007669"/>
    <property type="project" value="UniProtKB-KW"/>
</dbReference>
<keyword evidence="1" id="KW-0560">Oxidoreductase</keyword>
<reference evidence="3" key="2">
    <citation type="submission" date="2016-11" db="EMBL/GenBank/DDBJ databases">
        <authorList>
            <person name="Jaros S."/>
            <person name="Januszkiewicz K."/>
            <person name="Wedrychowicz H."/>
        </authorList>
    </citation>
    <scope>NUCLEOTIDE SEQUENCE [LARGE SCALE GENOMIC DNA]</scope>
    <source>
        <strain evidence="3">DSM 27989</strain>
    </source>
</reference>
<dbReference type="OrthoDB" id="597510at2"/>
<dbReference type="Gene3D" id="3.40.50.720">
    <property type="entry name" value="NAD(P)-binding Rossmann-like Domain"/>
    <property type="match status" value="1"/>
</dbReference>
<dbReference type="RefSeq" id="WP_072931562.1">
    <property type="nucleotide sequence ID" value="NZ_BMFL01000005.1"/>
</dbReference>
<dbReference type="InterPro" id="IPR002347">
    <property type="entry name" value="SDR_fam"/>
</dbReference>
<dbReference type="PRINTS" id="PR00081">
    <property type="entry name" value="GDHRDH"/>
</dbReference>
<protein>
    <submittedName>
        <fullName evidence="3">NAD(P)-dependent dehydrogenase, short-chain alcohol dehydrogenase family</fullName>
    </submittedName>
    <submittedName>
        <fullName evidence="2">Oxidoreductase</fullName>
    </submittedName>
</protein>
<keyword evidence="5" id="KW-1185">Reference proteome</keyword>
<name>A0A1M6Y0I5_9FLAO</name>
<gene>
    <name evidence="2" type="primary">yxdE</name>
    <name evidence="2" type="ORF">GCM10010984_09450</name>
    <name evidence="3" type="ORF">SAMN05443634_10636</name>
</gene>
<evidence type="ECO:0000313" key="5">
    <source>
        <dbReference type="Proteomes" id="UP000650994"/>
    </source>
</evidence>
<evidence type="ECO:0000256" key="1">
    <source>
        <dbReference type="ARBA" id="ARBA00023002"/>
    </source>
</evidence>
<dbReference type="STRING" id="1434701.SAMN05443634_10636"/>
<reference evidence="4" key="3">
    <citation type="submission" date="2016-11" db="EMBL/GenBank/DDBJ databases">
        <authorList>
            <person name="Varghese N."/>
            <person name="Submissions S."/>
        </authorList>
    </citation>
    <scope>NUCLEOTIDE SEQUENCE [LARGE SCALE GENOMIC DNA]</scope>
    <source>
        <strain evidence="4">DSM 27989</strain>
    </source>
</reference>
<organism evidence="3 4">
    <name type="scientific">Chishuiella changwenlii</name>
    <dbReference type="NCBI Taxonomy" id="1434701"/>
    <lineage>
        <taxon>Bacteria</taxon>
        <taxon>Pseudomonadati</taxon>
        <taxon>Bacteroidota</taxon>
        <taxon>Flavobacteriia</taxon>
        <taxon>Flavobacteriales</taxon>
        <taxon>Weeksellaceae</taxon>
        <taxon>Chishuiella</taxon>
    </lineage>
</organism>
<dbReference type="Pfam" id="PF00106">
    <property type="entry name" value="adh_short"/>
    <property type="match status" value="1"/>
</dbReference>
<reference evidence="5" key="4">
    <citation type="journal article" date="2019" name="Int. J. Syst. Evol. Microbiol.">
        <title>The Global Catalogue of Microorganisms (GCM) 10K type strain sequencing project: providing services to taxonomists for standard genome sequencing and annotation.</title>
        <authorList>
            <consortium name="The Broad Institute Genomics Platform"/>
            <consortium name="The Broad Institute Genome Sequencing Center for Infectious Disease"/>
            <person name="Wu L."/>
            <person name="Ma J."/>
        </authorList>
    </citation>
    <scope>NUCLEOTIDE SEQUENCE [LARGE SCALE GENOMIC DNA]</scope>
    <source>
        <strain evidence="5">CGMCC 1.12707</strain>
    </source>
</reference>
<dbReference type="EMBL" id="FRBH01000006">
    <property type="protein sequence ID" value="SHL11696.1"/>
    <property type="molecule type" value="Genomic_DNA"/>
</dbReference>
<dbReference type="SUPFAM" id="SSF51735">
    <property type="entry name" value="NAD(P)-binding Rossmann-fold domains"/>
    <property type="match status" value="1"/>
</dbReference>
<dbReference type="PANTHER" id="PTHR43157">
    <property type="entry name" value="PHOSPHATIDYLINOSITOL-GLYCAN BIOSYNTHESIS CLASS F PROTEIN-RELATED"/>
    <property type="match status" value="1"/>
</dbReference>
<dbReference type="EMBL" id="BMFL01000005">
    <property type="protein sequence ID" value="GGE93919.1"/>
    <property type="molecule type" value="Genomic_DNA"/>
</dbReference>
<dbReference type="PANTHER" id="PTHR43157:SF31">
    <property type="entry name" value="PHOSPHATIDYLINOSITOL-GLYCAN BIOSYNTHESIS CLASS F PROTEIN"/>
    <property type="match status" value="1"/>
</dbReference>
<evidence type="ECO:0000313" key="4">
    <source>
        <dbReference type="Proteomes" id="UP000184120"/>
    </source>
</evidence>
<dbReference type="Proteomes" id="UP000184120">
    <property type="component" value="Unassembled WGS sequence"/>
</dbReference>
<evidence type="ECO:0000313" key="3">
    <source>
        <dbReference type="EMBL" id="SHL11696.1"/>
    </source>
</evidence>
<dbReference type="InterPro" id="IPR036291">
    <property type="entry name" value="NAD(P)-bd_dom_sf"/>
</dbReference>
<accession>A0A1M6Y0I5</accession>
<reference evidence="2" key="5">
    <citation type="submission" date="2024-05" db="EMBL/GenBank/DDBJ databases">
        <authorList>
            <person name="Sun Q."/>
            <person name="Zhou Y."/>
        </authorList>
    </citation>
    <scope>NUCLEOTIDE SEQUENCE</scope>
    <source>
        <strain evidence="2">CGMCC 1.12707</strain>
    </source>
</reference>
<dbReference type="Proteomes" id="UP000650994">
    <property type="component" value="Unassembled WGS sequence"/>
</dbReference>
<evidence type="ECO:0000313" key="2">
    <source>
        <dbReference type="EMBL" id="GGE93919.1"/>
    </source>
</evidence>
<dbReference type="AlphaFoldDB" id="A0A1M6Y0I5"/>